<dbReference type="AlphaFoldDB" id="A0A8J3Y9V8"/>
<name>A0A8J3Y9V8_9ACTN</name>
<dbReference type="EMBL" id="BOOY01000026">
    <property type="protein sequence ID" value="GIJ04029.1"/>
    <property type="molecule type" value="Genomic_DNA"/>
</dbReference>
<dbReference type="Proteomes" id="UP000652013">
    <property type="component" value="Unassembled WGS sequence"/>
</dbReference>
<reference evidence="2" key="1">
    <citation type="submission" date="2021-01" db="EMBL/GenBank/DDBJ databases">
        <title>Whole genome shotgun sequence of Spirilliplanes yamanashiensis NBRC 15828.</title>
        <authorList>
            <person name="Komaki H."/>
            <person name="Tamura T."/>
        </authorList>
    </citation>
    <scope>NUCLEOTIDE SEQUENCE</scope>
    <source>
        <strain evidence="2">NBRC 15828</strain>
    </source>
</reference>
<keyword evidence="1" id="KW-0472">Membrane</keyword>
<feature type="transmembrane region" description="Helical" evidence="1">
    <location>
        <begin position="12"/>
        <end position="38"/>
    </location>
</feature>
<evidence type="ECO:0000313" key="3">
    <source>
        <dbReference type="Proteomes" id="UP000652013"/>
    </source>
</evidence>
<organism evidence="2 3">
    <name type="scientific">Spirilliplanes yamanashiensis</name>
    <dbReference type="NCBI Taxonomy" id="42233"/>
    <lineage>
        <taxon>Bacteria</taxon>
        <taxon>Bacillati</taxon>
        <taxon>Actinomycetota</taxon>
        <taxon>Actinomycetes</taxon>
        <taxon>Micromonosporales</taxon>
        <taxon>Micromonosporaceae</taxon>
        <taxon>Spirilliplanes</taxon>
    </lineage>
</organism>
<keyword evidence="1" id="KW-1133">Transmembrane helix</keyword>
<keyword evidence="1" id="KW-0812">Transmembrane</keyword>
<proteinExistence type="predicted"/>
<sequence length="155" mass="16208">MLRAMPEARPPVLGTVVYAILLRLVTAVATLFVLWPVLGVPAALLYGTSFLAAGVAAELLLGGLLVVTGLVAGVRVRRDPAFHHRAAVTTGWVIVVDTALYLVGVAVGLGLVGWAVLPSIVAGNAVLIWLGVRIIRRGRALAPPPETDEEPAGRR</sequence>
<evidence type="ECO:0000256" key="1">
    <source>
        <dbReference type="SAM" id="Phobius"/>
    </source>
</evidence>
<comment type="caution">
    <text evidence="2">The sequence shown here is derived from an EMBL/GenBank/DDBJ whole genome shotgun (WGS) entry which is preliminary data.</text>
</comment>
<keyword evidence="3" id="KW-1185">Reference proteome</keyword>
<protein>
    <submittedName>
        <fullName evidence="2">Uncharacterized protein</fullName>
    </submittedName>
</protein>
<gene>
    <name evidence="2" type="ORF">Sya03_33810</name>
</gene>
<feature type="transmembrane region" description="Helical" evidence="1">
    <location>
        <begin position="50"/>
        <end position="74"/>
    </location>
</feature>
<feature type="transmembrane region" description="Helical" evidence="1">
    <location>
        <begin position="111"/>
        <end position="132"/>
    </location>
</feature>
<accession>A0A8J3Y9V8</accession>
<feature type="transmembrane region" description="Helical" evidence="1">
    <location>
        <begin position="86"/>
        <end position="105"/>
    </location>
</feature>
<evidence type="ECO:0000313" key="2">
    <source>
        <dbReference type="EMBL" id="GIJ04029.1"/>
    </source>
</evidence>